<protein>
    <submittedName>
        <fullName evidence="1">ComF protein</fullName>
    </submittedName>
</protein>
<dbReference type="AlphaFoldDB" id="W1XFV2"/>
<proteinExistence type="predicted"/>
<accession>W1XFV2</accession>
<organism evidence="1">
    <name type="scientific">human gut metagenome</name>
    <dbReference type="NCBI Taxonomy" id="408170"/>
    <lineage>
        <taxon>unclassified sequences</taxon>
        <taxon>metagenomes</taxon>
        <taxon>organismal metagenomes</taxon>
    </lineage>
</organism>
<evidence type="ECO:0000313" key="1">
    <source>
        <dbReference type="EMBL" id="ETJ29046.1"/>
    </source>
</evidence>
<gene>
    <name evidence="1" type="ORF">Q604_UNBC16408G0001</name>
</gene>
<name>W1XFV2_9ZZZZ</name>
<feature type="non-terminal residue" evidence="1">
    <location>
        <position position="41"/>
    </location>
</feature>
<reference evidence="1" key="1">
    <citation type="submission" date="2013-12" db="EMBL/GenBank/DDBJ databases">
        <title>A Varibaculum cambriense genome reconstructed from a premature infant gut community with otherwise low bacterial novelty that shifts toward anaerobic metabolism during the third week of life.</title>
        <authorList>
            <person name="Brown C.T."/>
            <person name="Sharon I."/>
            <person name="Thomas B.C."/>
            <person name="Castelle C.J."/>
            <person name="Morowitz M.J."/>
            <person name="Banfield J.F."/>
        </authorList>
    </citation>
    <scope>NUCLEOTIDE SEQUENCE</scope>
</reference>
<sequence length="41" mass="4643">MGKKSETFIKSINYILKGILEIIYPRESHCIICGEEDSNGL</sequence>
<dbReference type="EMBL" id="AZMM01016408">
    <property type="protein sequence ID" value="ETJ29046.1"/>
    <property type="molecule type" value="Genomic_DNA"/>
</dbReference>
<comment type="caution">
    <text evidence="1">The sequence shown here is derived from an EMBL/GenBank/DDBJ whole genome shotgun (WGS) entry which is preliminary data.</text>
</comment>